<reference evidence="2" key="1">
    <citation type="submission" date="2016-10" db="EMBL/GenBank/DDBJ databases">
        <authorList>
            <person name="Varghese N."/>
            <person name="Submissions S."/>
        </authorList>
    </citation>
    <scope>NUCLEOTIDE SEQUENCE [LARGE SCALE GENOMIC DNA]</scope>
    <source>
        <strain evidence="2">IBRC-M 10655</strain>
    </source>
</reference>
<dbReference type="Proteomes" id="UP000199651">
    <property type="component" value="Unassembled WGS sequence"/>
</dbReference>
<protein>
    <submittedName>
        <fullName evidence="1">Uncharacterized protein</fullName>
    </submittedName>
</protein>
<proteinExistence type="predicted"/>
<dbReference type="RefSeq" id="WP_133794679.1">
    <property type="nucleotide sequence ID" value="NZ_FNDV01000007.1"/>
</dbReference>
<organism evidence="1 2">
    <name type="scientific">Actinokineospora alba</name>
    <dbReference type="NCBI Taxonomy" id="504798"/>
    <lineage>
        <taxon>Bacteria</taxon>
        <taxon>Bacillati</taxon>
        <taxon>Actinomycetota</taxon>
        <taxon>Actinomycetes</taxon>
        <taxon>Pseudonocardiales</taxon>
        <taxon>Pseudonocardiaceae</taxon>
        <taxon>Actinokineospora</taxon>
    </lineage>
</organism>
<keyword evidence="2" id="KW-1185">Reference proteome</keyword>
<dbReference type="EMBL" id="FNJB01000012">
    <property type="protein sequence ID" value="SDP70370.1"/>
    <property type="molecule type" value="Genomic_DNA"/>
</dbReference>
<evidence type="ECO:0000313" key="2">
    <source>
        <dbReference type="Proteomes" id="UP000199651"/>
    </source>
</evidence>
<dbReference type="AlphaFoldDB" id="A0A1H0UW42"/>
<evidence type="ECO:0000313" key="1">
    <source>
        <dbReference type="EMBL" id="SDP70370.1"/>
    </source>
</evidence>
<sequence>MLAVASRTTPVVEVGVRLRAAAEKVVRDASRPGAVDDLVAGLAWTAACGQTCQLTGPVAGVRRAIAALRAGDAAAAESALRSVLAAMR</sequence>
<dbReference type="OrthoDB" id="3701291at2"/>
<gene>
    <name evidence="1" type="ORF">SAMN05192558_112108</name>
</gene>
<accession>A0A1H0UW42</accession>
<name>A0A1H0UW42_9PSEU</name>